<feature type="coiled-coil region" evidence="16">
    <location>
        <begin position="70"/>
        <end position="108"/>
    </location>
</feature>
<comment type="function">
    <text evidence="14">Component of the F(0) channel, it forms part of the peripheral stalk, linking F(1) to F(0).</text>
</comment>
<evidence type="ECO:0000256" key="7">
    <source>
        <dbReference type="ARBA" id="ARBA00022781"/>
    </source>
</evidence>
<dbReference type="AlphaFoldDB" id="A0A285VFC6"/>
<dbReference type="GO" id="GO:0046933">
    <property type="term" value="F:proton-transporting ATP synthase activity, rotational mechanism"/>
    <property type="evidence" value="ECO:0007669"/>
    <property type="project" value="UniProtKB-UniRule"/>
</dbReference>
<keyword evidence="8 14" id="KW-1133">Transmembrane helix</keyword>
<evidence type="ECO:0000256" key="16">
    <source>
        <dbReference type="SAM" id="Coils"/>
    </source>
</evidence>
<dbReference type="Pfam" id="PF00430">
    <property type="entry name" value="ATP-synt_B"/>
    <property type="match status" value="1"/>
</dbReference>
<evidence type="ECO:0000256" key="14">
    <source>
        <dbReference type="HAMAP-Rule" id="MF_01398"/>
    </source>
</evidence>
<evidence type="ECO:0000313" key="18">
    <source>
        <dbReference type="Proteomes" id="UP000219688"/>
    </source>
</evidence>
<gene>
    <name evidence="14" type="primary">atpF</name>
    <name evidence="17" type="ORF">SAMN05421879_101822</name>
</gene>
<dbReference type="GO" id="GO:0045259">
    <property type="term" value="C:proton-transporting ATP synthase complex"/>
    <property type="evidence" value="ECO:0007669"/>
    <property type="project" value="UniProtKB-KW"/>
</dbReference>
<evidence type="ECO:0000256" key="6">
    <source>
        <dbReference type="ARBA" id="ARBA00022692"/>
    </source>
</evidence>
<dbReference type="HAMAP" id="MF_01398">
    <property type="entry name" value="ATP_synth_b_bprime"/>
    <property type="match status" value="1"/>
</dbReference>
<dbReference type="CDD" id="cd06503">
    <property type="entry name" value="ATP-synt_Fo_b"/>
    <property type="match status" value="1"/>
</dbReference>
<comment type="subunit">
    <text evidence="13 14">F-type ATPases have 2 components, F(1) - the catalytic core - and F(0) - the membrane proton channel. F(1) has five subunits: alpha(3), beta(3), gamma(1), delta(1), epsilon(1). F(0) has three main subunits: a(1), b(2) and c(10-14). The alpha and beta chains form an alternating ring which encloses part of the gamma chain. F(1) is attached to F(0) by a central stalk formed by the gamma and epsilon chains, while a peripheral stalk is formed by the delta and b chains.</text>
</comment>
<evidence type="ECO:0000256" key="5">
    <source>
        <dbReference type="ARBA" id="ARBA00022547"/>
    </source>
</evidence>
<dbReference type="GO" id="GO:0005886">
    <property type="term" value="C:plasma membrane"/>
    <property type="evidence" value="ECO:0007669"/>
    <property type="project" value="UniProtKB-SubCell"/>
</dbReference>
<dbReference type="Gene3D" id="1.20.5.620">
    <property type="entry name" value="F1F0 ATP synthase subunit B, membrane domain"/>
    <property type="match status" value="1"/>
</dbReference>
<dbReference type="Proteomes" id="UP000219688">
    <property type="component" value="Unassembled WGS sequence"/>
</dbReference>
<evidence type="ECO:0000256" key="15">
    <source>
        <dbReference type="RuleBase" id="RU003848"/>
    </source>
</evidence>
<sequence>MEFTTIASGVLMASSEEAEPVGAGENAIPILPYLPELIFGLIMFGIFYWFVATKVVPNLERAYGERRAAIEGGMAAAEQAQAEADAAKKQYEDQLSEARAEAARIREHAKEQGAQIVAEMRGQAQSEAARITDTAHKQIEAERQQAMVQLRGEVGAISTDLASKIVGESLHDETRQRGIVDRFLADLESGAIAPHRLDARSERGR</sequence>
<reference evidence="18" key="1">
    <citation type="submission" date="2017-08" db="EMBL/GenBank/DDBJ databases">
        <authorList>
            <person name="Varghese N."/>
            <person name="Submissions S."/>
        </authorList>
    </citation>
    <scope>NUCLEOTIDE SEQUENCE [LARGE SCALE GENOMIC DNA]</scope>
    <source>
        <strain evidence="18">USBA17B2</strain>
    </source>
</reference>
<protein>
    <recommendedName>
        <fullName evidence="14">ATP synthase subunit b</fullName>
    </recommendedName>
    <alternativeName>
        <fullName evidence="14">ATP synthase F(0) sector subunit b</fullName>
    </alternativeName>
    <alternativeName>
        <fullName evidence="14">ATPase subunit I</fullName>
    </alternativeName>
    <alternativeName>
        <fullName evidence="14">F-type ATPase subunit b</fullName>
        <shortName evidence="14">F-ATPase subunit b</shortName>
    </alternativeName>
</protein>
<dbReference type="InterPro" id="IPR002146">
    <property type="entry name" value="ATP_synth_b/b'su_bac/chlpt"/>
</dbReference>
<evidence type="ECO:0000313" key="17">
    <source>
        <dbReference type="EMBL" id="SOC52785.1"/>
    </source>
</evidence>
<dbReference type="InterPro" id="IPR005864">
    <property type="entry name" value="ATP_synth_F0_bsu_bac"/>
</dbReference>
<evidence type="ECO:0000256" key="13">
    <source>
        <dbReference type="ARBA" id="ARBA00025830"/>
    </source>
</evidence>
<keyword evidence="3 14" id="KW-0813">Transport</keyword>
<feature type="transmembrane region" description="Helical" evidence="14">
    <location>
        <begin position="28"/>
        <end position="51"/>
    </location>
</feature>
<evidence type="ECO:0000256" key="10">
    <source>
        <dbReference type="ARBA" id="ARBA00023136"/>
    </source>
</evidence>
<comment type="similarity">
    <text evidence="2 14 15">Belongs to the ATPase B chain family.</text>
</comment>
<organism evidence="17 18">
    <name type="scientific">Ornithinimicrobium cerasi</name>
    <dbReference type="NCBI Taxonomy" id="2248773"/>
    <lineage>
        <taxon>Bacteria</taxon>
        <taxon>Bacillati</taxon>
        <taxon>Actinomycetota</taxon>
        <taxon>Actinomycetes</taxon>
        <taxon>Micrococcales</taxon>
        <taxon>Ornithinimicrobiaceae</taxon>
        <taxon>Ornithinimicrobium</taxon>
    </lineage>
</organism>
<comment type="subcellular location">
    <subcellularLocation>
        <location evidence="1 14">Cell membrane</location>
        <topology evidence="1 14">Single-pass membrane protein</topology>
    </subcellularLocation>
</comment>
<dbReference type="PANTHER" id="PTHR33445:SF1">
    <property type="entry name" value="ATP SYNTHASE SUBUNIT B"/>
    <property type="match status" value="1"/>
</dbReference>
<dbReference type="EMBL" id="OBQK01000001">
    <property type="protein sequence ID" value="SOC52785.1"/>
    <property type="molecule type" value="Genomic_DNA"/>
</dbReference>
<evidence type="ECO:0000256" key="3">
    <source>
        <dbReference type="ARBA" id="ARBA00022448"/>
    </source>
</evidence>
<dbReference type="SUPFAM" id="SSF81573">
    <property type="entry name" value="F1F0 ATP synthase subunit B, membrane domain"/>
    <property type="match status" value="1"/>
</dbReference>
<evidence type="ECO:0000256" key="2">
    <source>
        <dbReference type="ARBA" id="ARBA00005513"/>
    </source>
</evidence>
<keyword evidence="11 14" id="KW-0066">ATP synthesis</keyword>
<proteinExistence type="inferred from homology"/>
<dbReference type="NCBIfam" id="NF004412">
    <property type="entry name" value="PRK05759.1-3"/>
    <property type="match status" value="1"/>
</dbReference>
<keyword evidence="4 14" id="KW-1003">Cell membrane</keyword>
<evidence type="ECO:0000256" key="12">
    <source>
        <dbReference type="ARBA" id="ARBA00025198"/>
    </source>
</evidence>
<name>A0A285VFC6_9MICO</name>
<keyword evidence="16" id="KW-0175">Coiled coil</keyword>
<evidence type="ECO:0000256" key="8">
    <source>
        <dbReference type="ARBA" id="ARBA00022989"/>
    </source>
</evidence>
<evidence type="ECO:0000256" key="4">
    <source>
        <dbReference type="ARBA" id="ARBA00022475"/>
    </source>
</evidence>
<evidence type="ECO:0000256" key="1">
    <source>
        <dbReference type="ARBA" id="ARBA00004162"/>
    </source>
</evidence>
<keyword evidence="6 14" id="KW-0812">Transmembrane</keyword>
<keyword evidence="10 14" id="KW-0472">Membrane</keyword>
<dbReference type="NCBIfam" id="TIGR01144">
    <property type="entry name" value="ATP_synt_b"/>
    <property type="match status" value="1"/>
</dbReference>
<accession>A0A285VFC6</accession>
<dbReference type="PANTHER" id="PTHR33445">
    <property type="entry name" value="ATP SYNTHASE SUBUNIT B', CHLOROPLASTIC"/>
    <property type="match status" value="1"/>
</dbReference>
<keyword evidence="9 14" id="KW-0406">Ion transport</keyword>
<dbReference type="InterPro" id="IPR028987">
    <property type="entry name" value="ATP_synth_B-like_membr_sf"/>
</dbReference>
<evidence type="ECO:0000256" key="9">
    <source>
        <dbReference type="ARBA" id="ARBA00023065"/>
    </source>
</evidence>
<keyword evidence="7 14" id="KW-0375">Hydrogen ion transport</keyword>
<evidence type="ECO:0000256" key="11">
    <source>
        <dbReference type="ARBA" id="ARBA00023310"/>
    </source>
</evidence>
<comment type="function">
    <text evidence="12 14">F(1)F(0) ATP synthase produces ATP from ADP in the presence of a proton or sodium gradient. F-type ATPases consist of two structural domains, F(1) containing the extramembraneous catalytic core and F(0) containing the membrane proton channel, linked together by a central stalk and a peripheral stalk. During catalysis, ATP synthesis in the catalytic domain of F(1) is coupled via a rotary mechanism of the central stalk subunits to proton translocation.</text>
</comment>
<dbReference type="GO" id="GO:0046961">
    <property type="term" value="F:proton-transporting ATPase activity, rotational mechanism"/>
    <property type="evidence" value="ECO:0007669"/>
    <property type="project" value="TreeGrafter"/>
</dbReference>
<keyword evidence="18" id="KW-1185">Reference proteome</keyword>
<dbReference type="InterPro" id="IPR050059">
    <property type="entry name" value="ATP_synthase_B_chain"/>
</dbReference>
<keyword evidence="5 14" id="KW-0138">CF(0)</keyword>